<keyword evidence="1" id="KW-0472">Membrane</keyword>
<dbReference type="OrthoDB" id="1099916at2"/>
<keyword evidence="5" id="KW-1185">Reference proteome</keyword>
<evidence type="ECO:0000259" key="2">
    <source>
        <dbReference type="Pfam" id="PF04773"/>
    </source>
</evidence>
<dbReference type="InterPro" id="IPR006860">
    <property type="entry name" value="FecR"/>
</dbReference>
<evidence type="ECO:0000256" key="1">
    <source>
        <dbReference type="SAM" id="Phobius"/>
    </source>
</evidence>
<dbReference type="Gene3D" id="3.55.50.30">
    <property type="match status" value="1"/>
</dbReference>
<dbReference type="PANTHER" id="PTHR30273:SF2">
    <property type="entry name" value="PROTEIN FECR"/>
    <property type="match status" value="1"/>
</dbReference>
<dbReference type="Pfam" id="PF16344">
    <property type="entry name" value="FecR_C"/>
    <property type="match status" value="1"/>
</dbReference>
<keyword evidence="1" id="KW-1133">Transmembrane helix</keyword>
<dbReference type="InterPro" id="IPR032508">
    <property type="entry name" value="FecR_C"/>
</dbReference>
<proteinExistence type="predicted"/>
<dbReference type="EMBL" id="FUZU01000003">
    <property type="protein sequence ID" value="SKC83199.1"/>
    <property type="molecule type" value="Genomic_DNA"/>
</dbReference>
<reference evidence="4 5" key="1">
    <citation type="submission" date="2017-02" db="EMBL/GenBank/DDBJ databases">
        <authorList>
            <person name="Peterson S.W."/>
        </authorList>
    </citation>
    <scope>NUCLEOTIDE SEQUENCE [LARGE SCALE GENOMIC DNA]</scope>
    <source>
        <strain evidence="4 5">DSM 25262</strain>
    </source>
</reference>
<dbReference type="Proteomes" id="UP000190961">
    <property type="component" value="Unassembled WGS sequence"/>
</dbReference>
<dbReference type="GO" id="GO:0016989">
    <property type="term" value="F:sigma factor antagonist activity"/>
    <property type="evidence" value="ECO:0007669"/>
    <property type="project" value="TreeGrafter"/>
</dbReference>
<dbReference type="InterPro" id="IPR012373">
    <property type="entry name" value="Ferrdict_sens_TM"/>
</dbReference>
<sequence>MTQVEFKALLDRYVKGECSIDEQKYFDVFFNAFQKDEKYWSDWQLTDKDRIQIEIYQSLTRTIDLDEAENEVLAPESRSFTFSFLKIAASVSILLLAGLFVYNFRTGKKETIKYITHTTNLGQRATITLDDGSVVKLNAGSTISFPEKFVGDTREITLYGEAFFEVKPDPDKPFIVTSGGLLTTVRGTSFNIRAYHHERIEITVSTGKVHVASIRKKEEAVLGANQQIQYDEALMDWKFRNVPAERYMAWTENIIYLDRTSVQELVNTLERWYNVKIELENGALQNCTISGKYKSDRLTNILEGLKIMHGITYRFASEREIIISGKPCNP</sequence>
<keyword evidence="1" id="KW-0812">Transmembrane</keyword>
<dbReference type="AlphaFoldDB" id="A0A1T5M5Q3"/>
<feature type="domain" description="Protein FecR C-terminal" evidence="3">
    <location>
        <begin position="255"/>
        <end position="323"/>
    </location>
</feature>
<dbReference type="Pfam" id="PF04773">
    <property type="entry name" value="FecR"/>
    <property type="match status" value="1"/>
</dbReference>
<organism evidence="4 5">
    <name type="scientific">Ohtaekwangia koreensis</name>
    <dbReference type="NCBI Taxonomy" id="688867"/>
    <lineage>
        <taxon>Bacteria</taxon>
        <taxon>Pseudomonadati</taxon>
        <taxon>Bacteroidota</taxon>
        <taxon>Cytophagia</taxon>
        <taxon>Cytophagales</taxon>
        <taxon>Fulvivirgaceae</taxon>
        <taxon>Ohtaekwangia</taxon>
    </lineage>
</organism>
<feature type="domain" description="FecR protein" evidence="2">
    <location>
        <begin position="116"/>
        <end position="209"/>
    </location>
</feature>
<protein>
    <submittedName>
        <fullName evidence="4">FecR family protein</fullName>
    </submittedName>
</protein>
<evidence type="ECO:0000313" key="4">
    <source>
        <dbReference type="EMBL" id="SKC83199.1"/>
    </source>
</evidence>
<dbReference type="RefSeq" id="WP_079688924.1">
    <property type="nucleotide sequence ID" value="NZ_FUZU01000003.1"/>
</dbReference>
<evidence type="ECO:0000313" key="5">
    <source>
        <dbReference type="Proteomes" id="UP000190961"/>
    </source>
</evidence>
<dbReference type="STRING" id="688867.SAMN05660236_4393"/>
<dbReference type="PANTHER" id="PTHR30273">
    <property type="entry name" value="PERIPLASMIC SIGNAL SENSOR AND SIGMA FACTOR ACTIVATOR FECR-RELATED"/>
    <property type="match status" value="1"/>
</dbReference>
<evidence type="ECO:0000259" key="3">
    <source>
        <dbReference type="Pfam" id="PF16344"/>
    </source>
</evidence>
<gene>
    <name evidence="4" type="ORF">SAMN05660236_4393</name>
</gene>
<dbReference type="PIRSF" id="PIRSF018266">
    <property type="entry name" value="FecR"/>
    <property type="match status" value="1"/>
</dbReference>
<feature type="transmembrane region" description="Helical" evidence="1">
    <location>
        <begin position="84"/>
        <end position="104"/>
    </location>
</feature>
<name>A0A1T5M5Q3_9BACT</name>
<dbReference type="Gene3D" id="2.60.120.1440">
    <property type="match status" value="1"/>
</dbReference>
<accession>A0A1T5M5Q3</accession>